<evidence type="ECO:0000256" key="1">
    <source>
        <dbReference type="SAM" id="MobiDB-lite"/>
    </source>
</evidence>
<dbReference type="AlphaFoldDB" id="A0AAW2XE24"/>
<name>A0AAW2XE24_9LAMI</name>
<gene>
    <name evidence="2" type="ORF">Slati_1123500</name>
</gene>
<feature type="region of interest" description="Disordered" evidence="1">
    <location>
        <begin position="92"/>
        <end position="111"/>
    </location>
</feature>
<reference evidence="2" key="2">
    <citation type="journal article" date="2024" name="Plant">
        <title>Genomic evolution and insights into agronomic trait innovations of Sesamum species.</title>
        <authorList>
            <person name="Miao H."/>
            <person name="Wang L."/>
            <person name="Qu L."/>
            <person name="Liu H."/>
            <person name="Sun Y."/>
            <person name="Le M."/>
            <person name="Wang Q."/>
            <person name="Wei S."/>
            <person name="Zheng Y."/>
            <person name="Lin W."/>
            <person name="Duan Y."/>
            <person name="Cao H."/>
            <person name="Xiong S."/>
            <person name="Wang X."/>
            <person name="Wei L."/>
            <person name="Li C."/>
            <person name="Ma Q."/>
            <person name="Ju M."/>
            <person name="Zhao R."/>
            <person name="Li G."/>
            <person name="Mu C."/>
            <person name="Tian Q."/>
            <person name="Mei H."/>
            <person name="Zhang T."/>
            <person name="Gao T."/>
            <person name="Zhang H."/>
        </authorList>
    </citation>
    <scope>NUCLEOTIDE SEQUENCE</scope>
    <source>
        <strain evidence="2">KEN1</strain>
    </source>
</reference>
<dbReference type="EMBL" id="JACGWN010000004">
    <property type="protein sequence ID" value="KAL0451454.1"/>
    <property type="molecule type" value="Genomic_DNA"/>
</dbReference>
<accession>A0AAW2XE24</accession>
<protein>
    <submittedName>
        <fullName evidence="2">Uncharacterized protein</fullName>
    </submittedName>
</protein>
<feature type="compositionally biased region" description="Polar residues" evidence="1">
    <location>
        <begin position="94"/>
        <end position="105"/>
    </location>
</feature>
<proteinExistence type="predicted"/>
<comment type="caution">
    <text evidence="2">The sequence shown here is derived from an EMBL/GenBank/DDBJ whole genome shotgun (WGS) entry which is preliminary data.</text>
</comment>
<evidence type="ECO:0000313" key="2">
    <source>
        <dbReference type="EMBL" id="KAL0451454.1"/>
    </source>
</evidence>
<sequence>MMSLPSEKTWAAISQEKGKNCSAPTLRTRVAPYLPPLLHRRSQPIVGNLVGNGFPPSPLSFLFFFDILEEGFRAALWLSCLPSPVKVRLHRSSAVASSTSAINPKSKSKRT</sequence>
<organism evidence="2">
    <name type="scientific">Sesamum latifolium</name>
    <dbReference type="NCBI Taxonomy" id="2727402"/>
    <lineage>
        <taxon>Eukaryota</taxon>
        <taxon>Viridiplantae</taxon>
        <taxon>Streptophyta</taxon>
        <taxon>Embryophyta</taxon>
        <taxon>Tracheophyta</taxon>
        <taxon>Spermatophyta</taxon>
        <taxon>Magnoliopsida</taxon>
        <taxon>eudicotyledons</taxon>
        <taxon>Gunneridae</taxon>
        <taxon>Pentapetalae</taxon>
        <taxon>asterids</taxon>
        <taxon>lamiids</taxon>
        <taxon>Lamiales</taxon>
        <taxon>Pedaliaceae</taxon>
        <taxon>Sesamum</taxon>
    </lineage>
</organism>
<reference evidence="2" key="1">
    <citation type="submission" date="2020-06" db="EMBL/GenBank/DDBJ databases">
        <authorList>
            <person name="Li T."/>
            <person name="Hu X."/>
            <person name="Zhang T."/>
            <person name="Song X."/>
            <person name="Zhang H."/>
            <person name="Dai N."/>
            <person name="Sheng W."/>
            <person name="Hou X."/>
            <person name="Wei L."/>
        </authorList>
    </citation>
    <scope>NUCLEOTIDE SEQUENCE</scope>
    <source>
        <strain evidence="2">KEN1</strain>
        <tissue evidence="2">Leaf</tissue>
    </source>
</reference>